<keyword evidence="1 4" id="KW-0489">Methyltransferase</keyword>
<evidence type="ECO:0000256" key="3">
    <source>
        <dbReference type="ARBA" id="ARBA00022691"/>
    </source>
</evidence>
<evidence type="ECO:0008006" key="7">
    <source>
        <dbReference type="Google" id="ProtNLM"/>
    </source>
</evidence>
<evidence type="ECO:0000313" key="5">
    <source>
        <dbReference type="EMBL" id="CAJ1400603.1"/>
    </source>
</evidence>
<proteinExistence type="inferred from homology"/>
<feature type="active site" evidence="4">
    <location>
        <position position="29"/>
    </location>
</feature>
<organism evidence="5 6">
    <name type="scientific">Effrenium voratum</name>
    <dbReference type="NCBI Taxonomy" id="2562239"/>
    <lineage>
        <taxon>Eukaryota</taxon>
        <taxon>Sar</taxon>
        <taxon>Alveolata</taxon>
        <taxon>Dinophyceae</taxon>
        <taxon>Suessiales</taxon>
        <taxon>Symbiodiniaceae</taxon>
        <taxon>Effrenium</taxon>
    </lineage>
</organism>
<comment type="caution">
    <text evidence="5">The sequence shown here is derived from an EMBL/GenBank/DDBJ whole genome shotgun (WGS) entry which is preliminary data.</text>
</comment>
<dbReference type="PROSITE" id="PS51679">
    <property type="entry name" value="SAM_MT_C5"/>
    <property type="match status" value="1"/>
</dbReference>
<dbReference type="AlphaFoldDB" id="A0AA36J8U9"/>
<dbReference type="Proteomes" id="UP001178507">
    <property type="component" value="Unassembled WGS sequence"/>
</dbReference>
<sequence>MHEKVYDDITSRDNSSAPACDLYVSGAPCPAFSSAGRQQSLGDVRGCVLIHSLDYVVEKRPRLAVFENVRGLSGPKCKAVLDAVVKILRLCNYSVRAQVLDTKVHGGIPHSRPRLYLVAVSKAWAVKEEMRRVFPDPITCPSLSRFIINNVQQKRDVTDLALKNIKAAKAFAEAKGWDVKRQIVCDGGATEMFRCVMLECSPCLTKSRASSNGHFLVTLNRWMNIWEMAALQGWPKVLVDEVLQSFPARQMGATIGDGMSLSILQRMLPRAMLASQLISKLPHDIWADSAKVKGHLPDAVYGLVSPGHEQGALWR</sequence>
<gene>
    <name evidence="5" type="ORF">EVOR1521_LOCUS23916</name>
</gene>
<evidence type="ECO:0000313" key="6">
    <source>
        <dbReference type="Proteomes" id="UP001178507"/>
    </source>
</evidence>
<dbReference type="GO" id="GO:0032259">
    <property type="term" value="P:methylation"/>
    <property type="evidence" value="ECO:0007669"/>
    <property type="project" value="UniProtKB-KW"/>
</dbReference>
<dbReference type="Gene3D" id="3.40.50.150">
    <property type="entry name" value="Vaccinia Virus protein VP39"/>
    <property type="match status" value="1"/>
</dbReference>
<evidence type="ECO:0000256" key="2">
    <source>
        <dbReference type="ARBA" id="ARBA00022679"/>
    </source>
</evidence>
<dbReference type="PRINTS" id="PR00105">
    <property type="entry name" value="C5METTRFRASE"/>
</dbReference>
<dbReference type="SUPFAM" id="SSF53335">
    <property type="entry name" value="S-adenosyl-L-methionine-dependent methyltransferases"/>
    <property type="match status" value="1"/>
</dbReference>
<comment type="similarity">
    <text evidence="4">Belongs to the class I-like SAM-binding methyltransferase superfamily. C5-methyltransferase family.</text>
</comment>
<dbReference type="Pfam" id="PF00145">
    <property type="entry name" value="DNA_methylase"/>
    <property type="match status" value="1"/>
</dbReference>
<dbReference type="EMBL" id="CAUJNA010003380">
    <property type="protein sequence ID" value="CAJ1400603.1"/>
    <property type="molecule type" value="Genomic_DNA"/>
</dbReference>
<reference evidence="5" key="1">
    <citation type="submission" date="2023-08" db="EMBL/GenBank/DDBJ databases">
        <authorList>
            <person name="Chen Y."/>
            <person name="Shah S."/>
            <person name="Dougan E. K."/>
            <person name="Thang M."/>
            <person name="Chan C."/>
        </authorList>
    </citation>
    <scope>NUCLEOTIDE SEQUENCE</scope>
</reference>
<protein>
    <recommendedName>
        <fullName evidence="7">DNA (cytosine-5-)-methyltransferase</fullName>
    </recommendedName>
</protein>
<evidence type="ECO:0000256" key="1">
    <source>
        <dbReference type="ARBA" id="ARBA00022603"/>
    </source>
</evidence>
<keyword evidence="3 4" id="KW-0949">S-adenosyl-L-methionine</keyword>
<dbReference type="InterPro" id="IPR050750">
    <property type="entry name" value="C5-MTase"/>
</dbReference>
<dbReference type="GO" id="GO:0008168">
    <property type="term" value="F:methyltransferase activity"/>
    <property type="evidence" value="ECO:0007669"/>
    <property type="project" value="UniProtKB-KW"/>
</dbReference>
<dbReference type="PANTHER" id="PTHR46098:SF1">
    <property type="entry name" value="TRNA (CYTOSINE(38)-C(5))-METHYLTRANSFERASE"/>
    <property type="match status" value="1"/>
</dbReference>
<accession>A0AA36J8U9</accession>
<keyword evidence="2 4" id="KW-0808">Transferase</keyword>
<name>A0AA36J8U9_9DINO</name>
<dbReference type="InterPro" id="IPR029063">
    <property type="entry name" value="SAM-dependent_MTases_sf"/>
</dbReference>
<evidence type="ECO:0000256" key="4">
    <source>
        <dbReference type="PROSITE-ProRule" id="PRU01016"/>
    </source>
</evidence>
<dbReference type="InterPro" id="IPR001525">
    <property type="entry name" value="C5_MeTfrase"/>
</dbReference>
<dbReference type="PANTHER" id="PTHR46098">
    <property type="entry name" value="TRNA (CYTOSINE(38)-C(5))-METHYLTRANSFERASE"/>
    <property type="match status" value="1"/>
</dbReference>
<keyword evidence="6" id="KW-1185">Reference proteome</keyword>